<protein>
    <submittedName>
        <fullName evidence="4">RPM1-interacting protein 4-like isoform X1</fullName>
    </submittedName>
</protein>
<name>A0A8B8R0K6_9MYRT</name>
<dbReference type="GeneID" id="115757060"/>
<organism evidence="3 4">
    <name type="scientific">Rhodamnia argentea</name>
    <dbReference type="NCBI Taxonomy" id="178133"/>
    <lineage>
        <taxon>Eukaryota</taxon>
        <taxon>Viridiplantae</taxon>
        <taxon>Streptophyta</taxon>
        <taxon>Embryophyta</taxon>
        <taxon>Tracheophyta</taxon>
        <taxon>Spermatophyta</taxon>
        <taxon>Magnoliopsida</taxon>
        <taxon>eudicotyledons</taxon>
        <taxon>Gunneridae</taxon>
        <taxon>Pentapetalae</taxon>
        <taxon>rosids</taxon>
        <taxon>malvids</taxon>
        <taxon>Myrtales</taxon>
        <taxon>Myrtaceae</taxon>
        <taxon>Myrtoideae</taxon>
        <taxon>Myrteae</taxon>
        <taxon>Australasian group</taxon>
        <taxon>Rhodamnia</taxon>
    </lineage>
</organism>
<dbReference type="RefSeq" id="XP_030553009.1">
    <property type="nucleotide sequence ID" value="XM_030697149.2"/>
</dbReference>
<evidence type="ECO:0000313" key="4">
    <source>
        <dbReference type="RefSeq" id="XP_030553009.1"/>
    </source>
</evidence>
<feature type="compositionally biased region" description="Polar residues" evidence="1">
    <location>
        <begin position="17"/>
        <end position="27"/>
    </location>
</feature>
<dbReference type="KEGG" id="rarg:115757060"/>
<feature type="domain" description="RIN4 pathogenic type III effector avirulence factor Avr cleavage site" evidence="2">
    <location>
        <begin position="196"/>
        <end position="228"/>
    </location>
</feature>
<evidence type="ECO:0000256" key="1">
    <source>
        <dbReference type="SAM" id="MobiDB-lite"/>
    </source>
</evidence>
<dbReference type="AlphaFoldDB" id="A0A8B8R0K6"/>
<dbReference type="PANTHER" id="PTHR33159">
    <property type="entry name" value="RPM1-INTERACTING PROTEIN 4 (RIN4) FAMILY PROTEIN"/>
    <property type="match status" value="1"/>
</dbReference>
<dbReference type="Proteomes" id="UP000827889">
    <property type="component" value="Chromosome 3"/>
</dbReference>
<dbReference type="GO" id="GO:0005886">
    <property type="term" value="C:plasma membrane"/>
    <property type="evidence" value="ECO:0007669"/>
    <property type="project" value="TreeGrafter"/>
</dbReference>
<evidence type="ECO:0000313" key="3">
    <source>
        <dbReference type="Proteomes" id="UP000827889"/>
    </source>
</evidence>
<feature type="compositionally biased region" description="Basic and acidic residues" evidence="1">
    <location>
        <begin position="59"/>
        <end position="72"/>
    </location>
</feature>
<feature type="compositionally biased region" description="Low complexity" evidence="1">
    <location>
        <begin position="169"/>
        <end position="183"/>
    </location>
</feature>
<dbReference type="Pfam" id="PF05627">
    <property type="entry name" value="AvrRpt-cleavage"/>
    <property type="match status" value="1"/>
</dbReference>
<dbReference type="OrthoDB" id="765662at2759"/>
<reference evidence="4" key="1">
    <citation type="submission" date="2025-08" db="UniProtKB">
        <authorList>
            <consortium name="RefSeq"/>
        </authorList>
    </citation>
    <scope>IDENTIFICATION</scope>
    <source>
        <tissue evidence="4">Leaf</tissue>
    </source>
</reference>
<feature type="region of interest" description="Disordered" evidence="1">
    <location>
        <begin position="17"/>
        <end position="217"/>
    </location>
</feature>
<dbReference type="InterPro" id="IPR040387">
    <property type="entry name" value="RIN4/NOI4"/>
</dbReference>
<dbReference type="InterPro" id="IPR008700">
    <property type="entry name" value="TypeIII_avirulence_cleave"/>
</dbReference>
<evidence type="ECO:0000259" key="2">
    <source>
        <dbReference type="Pfam" id="PF05627"/>
    </source>
</evidence>
<sequence length="287" mass="31681">MPGPVGDVERIFRSVQAVSSTKRQVGQVSAGAHRRSHSDQPKAGYAHGLSSTMQRGGRYSRERNASDPCDHPKRSRAPKHGDLSNVRIRHAASSGSAYRDKTSTKTNPNDPEENPGAFSWRTGGTCGFFRSSSTKWSSSQKQHGTGSARSHRRSLSDELKRKSFGAKKGFSPSLQRSSGSSGQRNRDQPVDYSHLGATPVPVFSDWDETDPNSGEGYTERFDRIKEEKESASSNSQLVLSIPTSYSDSPTKERFLPYLFKVAFLELVLQAGEGCLCNQFKTRFRNLS</sequence>
<proteinExistence type="predicted"/>
<dbReference type="PANTHER" id="PTHR33159:SF101">
    <property type="entry name" value="OS04G0379600 PROTEIN"/>
    <property type="match status" value="1"/>
</dbReference>
<gene>
    <name evidence="4" type="primary">LOC115757060</name>
</gene>
<keyword evidence="3" id="KW-1185">Reference proteome</keyword>
<feature type="compositionally biased region" description="Low complexity" evidence="1">
    <location>
        <begin position="131"/>
        <end position="142"/>
    </location>
</feature>
<accession>A0A8B8R0K6</accession>